<evidence type="ECO:0000256" key="2">
    <source>
        <dbReference type="SAM" id="Phobius"/>
    </source>
</evidence>
<keyword evidence="2" id="KW-0812">Transmembrane</keyword>
<dbReference type="EMBL" id="RKRK01000002">
    <property type="protein sequence ID" value="RPF57887.1"/>
    <property type="molecule type" value="Genomic_DNA"/>
</dbReference>
<keyword evidence="2" id="KW-0472">Membrane</keyword>
<dbReference type="PROSITE" id="PS50943">
    <property type="entry name" value="HTH_CROC1"/>
    <property type="match status" value="1"/>
</dbReference>
<dbReference type="RefSeq" id="WP_170152754.1">
    <property type="nucleotide sequence ID" value="NZ_RKRK01000002.1"/>
</dbReference>
<feature type="transmembrane region" description="Helical" evidence="2">
    <location>
        <begin position="104"/>
        <end position="129"/>
    </location>
</feature>
<gene>
    <name evidence="4" type="ORF">EDD62_0523</name>
</gene>
<evidence type="ECO:0000313" key="5">
    <source>
        <dbReference type="Proteomes" id="UP000277108"/>
    </source>
</evidence>
<keyword evidence="2" id="KW-1133">Transmembrane helix</keyword>
<dbReference type="InterPro" id="IPR050400">
    <property type="entry name" value="Bact_Cytoskel_RodZ"/>
</dbReference>
<protein>
    <submittedName>
        <fullName evidence="4">Cytoskeletal protein RodZ</fullName>
    </submittedName>
</protein>
<dbReference type="PANTHER" id="PTHR34475:SF1">
    <property type="entry name" value="CYTOSKELETON PROTEIN RODZ"/>
    <property type="match status" value="1"/>
</dbReference>
<dbReference type="SUPFAM" id="SSF47413">
    <property type="entry name" value="lambda repressor-like DNA-binding domains"/>
    <property type="match status" value="1"/>
</dbReference>
<comment type="caution">
    <text evidence="4">The sequence shown here is derived from an EMBL/GenBank/DDBJ whole genome shotgun (WGS) entry which is preliminary data.</text>
</comment>
<feature type="domain" description="HTH cro/C1-type" evidence="3">
    <location>
        <begin position="8"/>
        <end position="40"/>
    </location>
</feature>
<evidence type="ECO:0000313" key="4">
    <source>
        <dbReference type="EMBL" id="RPF57887.1"/>
    </source>
</evidence>
<dbReference type="Pfam" id="PF13413">
    <property type="entry name" value="HTH_25"/>
    <property type="match status" value="1"/>
</dbReference>
<dbReference type="Proteomes" id="UP000277108">
    <property type="component" value="Unassembled WGS sequence"/>
</dbReference>
<dbReference type="InterPro" id="IPR001387">
    <property type="entry name" value="Cro/C1-type_HTH"/>
</dbReference>
<dbReference type="InterPro" id="IPR010982">
    <property type="entry name" value="Lambda_DNA-bd_dom_sf"/>
</dbReference>
<feature type="region of interest" description="Disordered" evidence="1">
    <location>
        <begin position="160"/>
        <end position="200"/>
    </location>
</feature>
<dbReference type="CDD" id="cd00093">
    <property type="entry name" value="HTH_XRE"/>
    <property type="match status" value="1"/>
</dbReference>
<proteinExistence type="predicted"/>
<dbReference type="Gene3D" id="1.10.260.40">
    <property type="entry name" value="lambda repressor-like DNA-binding domains"/>
    <property type="match status" value="1"/>
</dbReference>
<organism evidence="4 5">
    <name type="scientific">Abyssicoccus albus</name>
    <dbReference type="NCBI Taxonomy" id="1817405"/>
    <lineage>
        <taxon>Bacteria</taxon>
        <taxon>Bacillati</taxon>
        <taxon>Bacillota</taxon>
        <taxon>Bacilli</taxon>
        <taxon>Bacillales</taxon>
        <taxon>Abyssicoccaceae</taxon>
    </lineage>
</organism>
<sequence length="306" mass="35410">MKKIGQKLKAKRESLGITLLDLQNKTNISRETITYIEQNEFNKIKNNHYLNTMIKRYAKHVHLDGEKLLQDHKHELPKAKNIVNETEVFEQTSNREQSKQYSKFLKFIIGLVALLLTIFLLYVISFSIFSPTKDEVFNNQTVNDQYKDVAIDIKDKKSEELSKTKSKETNDQSKINENESNSKAENDKKNKENKEDDEKQEKDVAIAFQTFDGNQIHYDVEAEEALTLDIQSEISNWVQVIDENNKTHFQGEITSKKIELPKSVKTVTFISGNSSNMVLKLNGQEVKEPSEASSLITRRYIFNVKK</sequence>
<keyword evidence="5" id="KW-1185">Reference proteome</keyword>
<name>A0A3N5BJN8_9BACL</name>
<dbReference type="GO" id="GO:0003677">
    <property type="term" value="F:DNA binding"/>
    <property type="evidence" value="ECO:0007669"/>
    <property type="project" value="InterPro"/>
</dbReference>
<reference evidence="4 5" key="1">
    <citation type="submission" date="2018-11" db="EMBL/GenBank/DDBJ databases">
        <title>Genomic Encyclopedia of Type Strains, Phase IV (KMG-IV): sequencing the most valuable type-strain genomes for metagenomic binning, comparative biology and taxonomic classification.</title>
        <authorList>
            <person name="Goeker M."/>
        </authorList>
    </citation>
    <scope>NUCLEOTIDE SEQUENCE [LARGE SCALE GENOMIC DNA]</scope>
    <source>
        <strain evidence="4 5">DSM 29158</strain>
    </source>
</reference>
<dbReference type="AlphaFoldDB" id="A0A3N5BJN8"/>
<evidence type="ECO:0000256" key="1">
    <source>
        <dbReference type="SAM" id="MobiDB-lite"/>
    </source>
</evidence>
<accession>A0A3N5BJN8</accession>
<evidence type="ECO:0000259" key="3">
    <source>
        <dbReference type="PROSITE" id="PS50943"/>
    </source>
</evidence>
<dbReference type="PANTHER" id="PTHR34475">
    <property type="match status" value="1"/>
</dbReference>
<dbReference type="InterPro" id="IPR025194">
    <property type="entry name" value="RodZ-like_C"/>
</dbReference>
<dbReference type="Pfam" id="PF13464">
    <property type="entry name" value="RodZ_C"/>
    <property type="match status" value="1"/>
</dbReference>